<keyword evidence="2" id="KW-0547">Nucleotide-binding</keyword>
<dbReference type="PROSITE" id="PS51459">
    <property type="entry name" value="FIDO"/>
    <property type="match status" value="1"/>
</dbReference>
<dbReference type="Proteomes" id="UP000323886">
    <property type="component" value="Unassembled WGS sequence"/>
</dbReference>
<dbReference type="PANTHER" id="PTHR13504">
    <property type="entry name" value="FIDO DOMAIN-CONTAINING PROTEIN DDB_G0283145"/>
    <property type="match status" value="1"/>
</dbReference>
<sequence>MASLIPEVLERLHLTHDVVAAMRQIGEGKGKQDLFKERAPEVLESLRQVAIIESTESSNRLEGVTLPRTVLEKIVRQGQEPHPENRSEGEVAGYRNVLQLIHERYEHMDVAPNVMLQMHRDLFRFVGGTTGGEWKRSDNLITERRPDGSIFVRFTPTPAWQTPAAMDLLYRQFVEAGETDVDALIIIALYILDFLCIHPFADGNGRMVRLITVLLLYREDYEVGRYISLERLIERTKSSYYDTLYVSSQGWHDHQHDPMPWVSYFLSVVKAAYEEFSERVGELRGGRGMKTQLVLQAVEQSVGSFSISELHQRCPTVGWDMLRHVLRNEKEAGRLEVVGRGRGARWRRTQDERG</sequence>
<dbReference type="RefSeq" id="WP_150098547.1">
    <property type="nucleotide sequence ID" value="NZ_VWPL01000035.1"/>
</dbReference>
<protein>
    <submittedName>
        <fullName evidence="4">Fic family protein</fullName>
    </submittedName>
</protein>
<proteinExistence type="predicted"/>
<gene>
    <name evidence="4" type="ORF">F1193_14645</name>
</gene>
<dbReference type="OrthoDB" id="9813719at2"/>
<accession>A0A5M6HN10</accession>
<feature type="binding site" evidence="2">
    <location>
        <begin position="202"/>
        <end position="209"/>
    </location>
    <ligand>
        <name>ATP</name>
        <dbReference type="ChEBI" id="CHEBI:30616"/>
    </ligand>
</feature>
<comment type="caution">
    <text evidence="4">The sequence shown here is derived from an EMBL/GenBank/DDBJ whole genome shotgun (WGS) entry which is preliminary data.</text>
</comment>
<dbReference type="GO" id="GO:0005524">
    <property type="term" value="F:ATP binding"/>
    <property type="evidence" value="ECO:0007669"/>
    <property type="project" value="UniProtKB-KW"/>
</dbReference>
<feature type="domain" description="Fido" evidence="3">
    <location>
        <begin position="110"/>
        <end position="267"/>
    </location>
</feature>
<keyword evidence="5" id="KW-1185">Reference proteome</keyword>
<dbReference type="PANTHER" id="PTHR13504:SF38">
    <property type="entry name" value="FIDO DOMAIN-CONTAINING PROTEIN"/>
    <property type="match status" value="1"/>
</dbReference>
<dbReference type="InterPro" id="IPR003812">
    <property type="entry name" value="Fido"/>
</dbReference>
<feature type="active site" evidence="1">
    <location>
        <position position="198"/>
    </location>
</feature>
<name>A0A5M6HN10_9HYPH</name>
<evidence type="ECO:0000256" key="1">
    <source>
        <dbReference type="PIRSR" id="PIRSR640198-1"/>
    </source>
</evidence>
<dbReference type="Pfam" id="PF02661">
    <property type="entry name" value="Fic"/>
    <property type="match status" value="1"/>
</dbReference>
<keyword evidence="2" id="KW-0067">ATP-binding</keyword>
<dbReference type="InterPro" id="IPR036597">
    <property type="entry name" value="Fido-like_dom_sf"/>
</dbReference>
<evidence type="ECO:0000259" key="3">
    <source>
        <dbReference type="PROSITE" id="PS51459"/>
    </source>
</evidence>
<dbReference type="SUPFAM" id="SSF140931">
    <property type="entry name" value="Fic-like"/>
    <property type="match status" value="1"/>
</dbReference>
<dbReference type="EMBL" id="VWPL01000035">
    <property type="protein sequence ID" value="KAA5597243.1"/>
    <property type="molecule type" value="Genomic_DNA"/>
</dbReference>
<organism evidence="4 5">
    <name type="scientific">Blastochloris sulfoviridis</name>
    <dbReference type="NCBI Taxonomy" id="50712"/>
    <lineage>
        <taxon>Bacteria</taxon>
        <taxon>Pseudomonadati</taxon>
        <taxon>Pseudomonadota</taxon>
        <taxon>Alphaproteobacteria</taxon>
        <taxon>Hyphomicrobiales</taxon>
        <taxon>Blastochloridaceae</taxon>
        <taxon>Blastochloris</taxon>
    </lineage>
</organism>
<reference evidence="4 5" key="1">
    <citation type="submission" date="2019-09" db="EMBL/GenBank/DDBJ databases">
        <title>Draft Whole-Genome sequence of Blastochloris sulfoviridis DSM 729.</title>
        <authorList>
            <person name="Meyer T.E."/>
            <person name="Kyndt J.A."/>
        </authorList>
    </citation>
    <scope>NUCLEOTIDE SEQUENCE [LARGE SCALE GENOMIC DNA]</scope>
    <source>
        <strain evidence="4 5">DSM 729</strain>
    </source>
</reference>
<feature type="binding site" evidence="2">
    <location>
        <begin position="240"/>
        <end position="241"/>
    </location>
    <ligand>
        <name>ATP</name>
        <dbReference type="ChEBI" id="CHEBI:30616"/>
    </ligand>
</feature>
<evidence type="ECO:0000256" key="2">
    <source>
        <dbReference type="PIRSR" id="PIRSR640198-2"/>
    </source>
</evidence>
<evidence type="ECO:0000313" key="5">
    <source>
        <dbReference type="Proteomes" id="UP000323886"/>
    </source>
</evidence>
<evidence type="ECO:0000313" key="4">
    <source>
        <dbReference type="EMBL" id="KAA5597243.1"/>
    </source>
</evidence>
<dbReference type="Gene3D" id="1.10.3290.10">
    <property type="entry name" value="Fido-like domain"/>
    <property type="match status" value="1"/>
</dbReference>
<dbReference type="InterPro" id="IPR040198">
    <property type="entry name" value="Fido_containing"/>
</dbReference>
<dbReference type="AlphaFoldDB" id="A0A5M6HN10"/>